<evidence type="ECO:0000256" key="1">
    <source>
        <dbReference type="ARBA" id="ARBA00004651"/>
    </source>
</evidence>
<keyword evidence="6 11" id="KW-0812">Transmembrane</keyword>
<gene>
    <name evidence="12" type="ORF">SAMN02982989_2307</name>
</gene>
<dbReference type="Gene3D" id="1.20.58.340">
    <property type="entry name" value="Magnesium transport protein CorA, transmembrane region"/>
    <property type="match status" value="2"/>
</dbReference>
<dbReference type="Proteomes" id="UP000192903">
    <property type="component" value="Unassembled WGS sequence"/>
</dbReference>
<reference evidence="13" key="1">
    <citation type="submission" date="2017-04" db="EMBL/GenBank/DDBJ databases">
        <authorList>
            <person name="Varghese N."/>
            <person name="Submissions S."/>
        </authorList>
    </citation>
    <scope>NUCLEOTIDE SEQUENCE [LARGE SCALE GENOMIC DNA]</scope>
    <source>
        <strain evidence="13">B4P</strain>
    </source>
</reference>
<feature type="transmembrane region" description="Helical" evidence="11">
    <location>
        <begin position="278"/>
        <end position="301"/>
    </location>
</feature>
<dbReference type="GO" id="GO:0050897">
    <property type="term" value="F:cobalt ion binding"/>
    <property type="evidence" value="ECO:0007669"/>
    <property type="project" value="TreeGrafter"/>
</dbReference>
<evidence type="ECO:0000256" key="6">
    <source>
        <dbReference type="ARBA" id="ARBA00022692"/>
    </source>
</evidence>
<dbReference type="GO" id="GO:0015095">
    <property type="term" value="F:magnesium ion transmembrane transporter activity"/>
    <property type="evidence" value="ECO:0007669"/>
    <property type="project" value="TreeGrafter"/>
</dbReference>
<evidence type="ECO:0000256" key="8">
    <source>
        <dbReference type="ARBA" id="ARBA00022989"/>
    </source>
</evidence>
<evidence type="ECO:0000256" key="2">
    <source>
        <dbReference type="ARBA" id="ARBA00009765"/>
    </source>
</evidence>
<dbReference type="InterPro" id="IPR045863">
    <property type="entry name" value="CorA_TM1_TM2"/>
</dbReference>
<keyword evidence="3" id="KW-0813">Transport</keyword>
<comment type="subcellular location">
    <subcellularLocation>
        <location evidence="1">Cell membrane</location>
        <topology evidence="1">Multi-pass membrane protein</topology>
    </subcellularLocation>
</comment>
<keyword evidence="13" id="KW-1185">Reference proteome</keyword>
<dbReference type="PANTHER" id="PTHR46494:SF3">
    <property type="entry name" value="ZINC TRANSPORT PROTEIN ZNTB"/>
    <property type="match status" value="1"/>
</dbReference>
<evidence type="ECO:0000256" key="7">
    <source>
        <dbReference type="ARBA" id="ARBA00022833"/>
    </source>
</evidence>
<keyword evidence="5" id="KW-0997">Cell inner membrane</keyword>
<evidence type="ECO:0000313" key="12">
    <source>
        <dbReference type="EMBL" id="SMF45773.1"/>
    </source>
</evidence>
<name>A0A1X7F593_9HYPH</name>
<dbReference type="Pfam" id="PF01544">
    <property type="entry name" value="CorA"/>
    <property type="match status" value="1"/>
</dbReference>
<dbReference type="STRING" id="464029.SAMN02982989_2307"/>
<comment type="similarity">
    <text evidence="2">Belongs to the CorA metal ion transporter (MIT) (TC 1.A.35) family.</text>
</comment>
<keyword evidence="4" id="KW-1003">Cell membrane</keyword>
<dbReference type="AlphaFoldDB" id="A0A1X7F593"/>
<dbReference type="Gene3D" id="3.30.460.20">
    <property type="entry name" value="CorA soluble domain-like"/>
    <property type="match status" value="1"/>
</dbReference>
<keyword evidence="9" id="KW-0406">Ion transport</keyword>
<dbReference type="CDD" id="cd12834">
    <property type="entry name" value="ZntB_u1"/>
    <property type="match status" value="1"/>
</dbReference>
<dbReference type="EMBL" id="FXAF01000006">
    <property type="protein sequence ID" value="SMF45773.1"/>
    <property type="molecule type" value="Genomic_DNA"/>
</dbReference>
<evidence type="ECO:0000256" key="4">
    <source>
        <dbReference type="ARBA" id="ARBA00022475"/>
    </source>
</evidence>
<evidence type="ECO:0000256" key="9">
    <source>
        <dbReference type="ARBA" id="ARBA00023065"/>
    </source>
</evidence>
<evidence type="ECO:0000256" key="5">
    <source>
        <dbReference type="ARBA" id="ARBA00022519"/>
    </source>
</evidence>
<keyword evidence="8 11" id="KW-1133">Transmembrane helix</keyword>
<feature type="transmembrane region" description="Helical" evidence="11">
    <location>
        <begin position="313"/>
        <end position="332"/>
    </location>
</feature>
<dbReference type="SUPFAM" id="SSF144083">
    <property type="entry name" value="Magnesium transport protein CorA, transmembrane region"/>
    <property type="match status" value="1"/>
</dbReference>
<dbReference type="InterPro" id="IPR045861">
    <property type="entry name" value="CorA_cytoplasmic_dom"/>
</dbReference>
<protein>
    <submittedName>
        <fullName evidence="12">Zinc transporter</fullName>
    </submittedName>
</protein>
<dbReference type="InterPro" id="IPR002523">
    <property type="entry name" value="MgTranspt_CorA/ZnTranspt_ZntB"/>
</dbReference>
<dbReference type="GO" id="GO:0000287">
    <property type="term" value="F:magnesium ion binding"/>
    <property type="evidence" value="ECO:0007669"/>
    <property type="project" value="TreeGrafter"/>
</dbReference>
<keyword evidence="10 11" id="KW-0472">Membrane</keyword>
<keyword evidence="7" id="KW-0862">Zinc</keyword>
<dbReference type="SUPFAM" id="SSF143865">
    <property type="entry name" value="CorA soluble domain-like"/>
    <property type="match status" value="1"/>
</dbReference>
<evidence type="ECO:0000256" key="3">
    <source>
        <dbReference type="ARBA" id="ARBA00022448"/>
    </source>
</evidence>
<dbReference type="GO" id="GO:0005886">
    <property type="term" value="C:plasma membrane"/>
    <property type="evidence" value="ECO:0007669"/>
    <property type="project" value="UniProtKB-SubCell"/>
</dbReference>
<proteinExistence type="inferred from homology"/>
<sequence>MLPDSSPMSILTPAVPGLVWAYHFRPGSAPCTRLPLDAARSDLDVAEGFLWLHLNLADTRVTAFLENFPGLTPAAIAALTTHDTHAAITLDEQLVYGTLVDFQREFDNDTRDIGWLHFFVSDRVIITTRLQPLRSIDRVRAAIEKNASRYRQPIDVFETLVAEFQRTLISLVMELTEELNLIEDFVYDNAPRDERRRLAPVRRTVVRLHRHLRTVLTLMRRAAAADDDEMPPGFDDAASRLVARLEAVDHDVYALQERARLLHEEIDSKLSSETNRHLYILSLMTAFMLPPTLVTGFFGMNTSSLPFAEGMSGTAYAFGLIVLSVVAAWWLLRRVGIL</sequence>
<organism evidence="12 13">
    <name type="scientific">Xaviernesmea oryzae</name>
    <dbReference type="NCBI Taxonomy" id="464029"/>
    <lineage>
        <taxon>Bacteria</taxon>
        <taxon>Pseudomonadati</taxon>
        <taxon>Pseudomonadota</taxon>
        <taxon>Alphaproteobacteria</taxon>
        <taxon>Hyphomicrobiales</taxon>
        <taxon>Rhizobiaceae</taxon>
        <taxon>Rhizobium/Agrobacterium group</taxon>
        <taxon>Xaviernesmea</taxon>
    </lineage>
</organism>
<evidence type="ECO:0000256" key="10">
    <source>
        <dbReference type="ARBA" id="ARBA00023136"/>
    </source>
</evidence>
<dbReference type="PANTHER" id="PTHR46494">
    <property type="entry name" value="CORA FAMILY METAL ION TRANSPORTER (EUROFUNG)"/>
    <property type="match status" value="1"/>
</dbReference>
<accession>A0A1X7F593</accession>
<dbReference type="GO" id="GO:0015087">
    <property type="term" value="F:cobalt ion transmembrane transporter activity"/>
    <property type="evidence" value="ECO:0007669"/>
    <property type="project" value="TreeGrafter"/>
</dbReference>
<evidence type="ECO:0000256" key="11">
    <source>
        <dbReference type="SAM" id="Phobius"/>
    </source>
</evidence>
<evidence type="ECO:0000313" key="13">
    <source>
        <dbReference type="Proteomes" id="UP000192903"/>
    </source>
</evidence>